<dbReference type="Proteomes" id="UP000807306">
    <property type="component" value="Unassembled WGS sequence"/>
</dbReference>
<evidence type="ECO:0000313" key="1">
    <source>
        <dbReference type="EMBL" id="KAF9521246.1"/>
    </source>
</evidence>
<protein>
    <submittedName>
        <fullName evidence="1">Uncharacterized protein</fullName>
    </submittedName>
</protein>
<organism evidence="1 2">
    <name type="scientific">Crepidotus variabilis</name>
    <dbReference type="NCBI Taxonomy" id="179855"/>
    <lineage>
        <taxon>Eukaryota</taxon>
        <taxon>Fungi</taxon>
        <taxon>Dikarya</taxon>
        <taxon>Basidiomycota</taxon>
        <taxon>Agaricomycotina</taxon>
        <taxon>Agaricomycetes</taxon>
        <taxon>Agaricomycetidae</taxon>
        <taxon>Agaricales</taxon>
        <taxon>Agaricineae</taxon>
        <taxon>Crepidotaceae</taxon>
        <taxon>Crepidotus</taxon>
    </lineage>
</organism>
<feature type="non-terminal residue" evidence="1">
    <location>
        <position position="269"/>
    </location>
</feature>
<reference evidence="1" key="1">
    <citation type="submission" date="2020-11" db="EMBL/GenBank/DDBJ databases">
        <authorList>
            <consortium name="DOE Joint Genome Institute"/>
            <person name="Ahrendt S."/>
            <person name="Riley R."/>
            <person name="Andreopoulos W."/>
            <person name="Labutti K."/>
            <person name="Pangilinan J."/>
            <person name="Ruiz-Duenas F.J."/>
            <person name="Barrasa J.M."/>
            <person name="Sanchez-Garcia M."/>
            <person name="Camarero S."/>
            <person name="Miyauchi S."/>
            <person name="Serrano A."/>
            <person name="Linde D."/>
            <person name="Babiker R."/>
            <person name="Drula E."/>
            <person name="Ayuso-Fernandez I."/>
            <person name="Pacheco R."/>
            <person name="Padilla G."/>
            <person name="Ferreira P."/>
            <person name="Barriuso J."/>
            <person name="Kellner H."/>
            <person name="Castanera R."/>
            <person name="Alfaro M."/>
            <person name="Ramirez L."/>
            <person name="Pisabarro A.G."/>
            <person name="Kuo A."/>
            <person name="Tritt A."/>
            <person name="Lipzen A."/>
            <person name="He G."/>
            <person name="Yan M."/>
            <person name="Ng V."/>
            <person name="Cullen D."/>
            <person name="Martin F."/>
            <person name="Rosso M.-N."/>
            <person name="Henrissat B."/>
            <person name="Hibbett D."/>
            <person name="Martinez A.T."/>
            <person name="Grigoriev I.V."/>
        </authorList>
    </citation>
    <scope>NUCLEOTIDE SEQUENCE</scope>
    <source>
        <strain evidence="1">CBS 506.95</strain>
    </source>
</reference>
<dbReference type="OrthoDB" id="3044081at2759"/>
<proteinExistence type="predicted"/>
<dbReference type="InterPro" id="IPR041078">
    <property type="entry name" value="Plavaka"/>
</dbReference>
<dbReference type="EMBL" id="MU158212">
    <property type="protein sequence ID" value="KAF9521246.1"/>
    <property type="molecule type" value="Genomic_DNA"/>
</dbReference>
<dbReference type="Pfam" id="PF18759">
    <property type="entry name" value="Plavaka"/>
    <property type="match status" value="1"/>
</dbReference>
<name>A0A9P6BBU0_9AGAR</name>
<comment type="caution">
    <text evidence="1">The sequence shown here is derived from an EMBL/GenBank/DDBJ whole genome shotgun (WGS) entry which is preliminary data.</text>
</comment>
<dbReference type="AlphaFoldDB" id="A0A9P6BBU0"/>
<gene>
    <name evidence="1" type="ORF">CPB83DRAFT_778982</name>
</gene>
<keyword evidence="2" id="KW-1185">Reference proteome</keyword>
<sequence>MEQLDILGVSAKCSVFSLAQSQDFGGSSPKPPLRIGDLLVRLDGVRQQIDPWSNIETFINKCKDIGLSGVDKPFYEAWMASLPPESSFMVPDTLHGIHKMVYDHILQWMLSLVGKKEFDYRLSILQPMVGIRSWPQGISTLKQLTGRDHRAISRLIVAVAEENTRKSAFKAIRLLLEFLAMAQCSFFTEASIRALKEKLDDFHDIKADILLSGGRKSKGPWSSVDEDFGIAKLEAFLSFPRLIVEMGALYQYTTQGTEHCHVPFVRTPF</sequence>
<accession>A0A9P6BBU0</accession>
<evidence type="ECO:0000313" key="2">
    <source>
        <dbReference type="Proteomes" id="UP000807306"/>
    </source>
</evidence>